<name>A0A9W8J5C4_9AGAR</name>
<feature type="domain" description="Nephrocystin 3-like N-terminal" evidence="2">
    <location>
        <begin position="53"/>
        <end position="215"/>
    </location>
</feature>
<protein>
    <recommendedName>
        <fullName evidence="2">Nephrocystin 3-like N-terminal domain-containing protein</fullName>
    </recommendedName>
</protein>
<evidence type="ECO:0000256" key="1">
    <source>
        <dbReference type="ARBA" id="ARBA00022737"/>
    </source>
</evidence>
<evidence type="ECO:0000259" key="2">
    <source>
        <dbReference type="Pfam" id="PF24883"/>
    </source>
</evidence>
<proteinExistence type="predicted"/>
<dbReference type="Pfam" id="PF24883">
    <property type="entry name" value="NPHP3_N"/>
    <property type="match status" value="1"/>
</dbReference>
<dbReference type="SUPFAM" id="SSF52540">
    <property type="entry name" value="P-loop containing nucleoside triphosphate hydrolases"/>
    <property type="match status" value="1"/>
</dbReference>
<dbReference type="PANTHER" id="PTHR10039">
    <property type="entry name" value="AMELOGENIN"/>
    <property type="match status" value="1"/>
</dbReference>
<gene>
    <name evidence="3" type="ORF">H1R20_g7668</name>
</gene>
<organism evidence="3 4">
    <name type="scientific">Candolleomyces eurysporus</name>
    <dbReference type="NCBI Taxonomy" id="2828524"/>
    <lineage>
        <taxon>Eukaryota</taxon>
        <taxon>Fungi</taxon>
        <taxon>Dikarya</taxon>
        <taxon>Basidiomycota</taxon>
        <taxon>Agaricomycotina</taxon>
        <taxon>Agaricomycetes</taxon>
        <taxon>Agaricomycetidae</taxon>
        <taxon>Agaricales</taxon>
        <taxon>Agaricineae</taxon>
        <taxon>Psathyrellaceae</taxon>
        <taxon>Candolleomyces</taxon>
    </lineage>
</organism>
<accession>A0A9W8J5C4</accession>
<dbReference type="InterPro" id="IPR056884">
    <property type="entry name" value="NPHP3-like_N"/>
</dbReference>
<dbReference type="InterPro" id="IPR027417">
    <property type="entry name" value="P-loop_NTPase"/>
</dbReference>
<evidence type="ECO:0000313" key="3">
    <source>
        <dbReference type="EMBL" id="KAJ2929441.1"/>
    </source>
</evidence>
<keyword evidence="1" id="KW-0677">Repeat</keyword>
<dbReference type="EMBL" id="JANBPK010000874">
    <property type="protein sequence ID" value="KAJ2929441.1"/>
    <property type="molecule type" value="Genomic_DNA"/>
</dbReference>
<dbReference type="Gene3D" id="3.40.50.300">
    <property type="entry name" value="P-loop containing nucleotide triphosphate hydrolases"/>
    <property type="match status" value="1"/>
</dbReference>
<evidence type="ECO:0000313" key="4">
    <source>
        <dbReference type="Proteomes" id="UP001140091"/>
    </source>
</evidence>
<dbReference type="PANTHER" id="PTHR10039:SF17">
    <property type="entry name" value="FUNGAL STAND N-TERMINAL GOODBYE DOMAIN-CONTAINING PROTEIN-RELATED"/>
    <property type="match status" value="1"/>
</dbReference>
<comment type="caution">
    <text evidence="3">The sequence shown here is derived from an EMBL/GenBank/DDBJ whole genome shotgun (WGS) entry which is preliminary data.</text>
</comment>
<dbReference type="Proteomes" id="UP001140091">
    <property type="component" value="Unassembled WGS sequence"/>
</dbReference>
<dbReference type="AlphaFoldDB" id="A0A9W8J5C4"/>
<feature type="non-terminal residue" evidence="3">
    <location>
        <position position="472"/>
    </location>
</feature>
<keyword evidence="4" id="KW-1185">Reference proteome</keyword>
<dbReference type="OrthoDB" id="5967843at2759"/>
<reference evidence="3" key="1">
    <citation type="submission" date="2022-06" db="EMBL/GenBank/DDBJ databases">
        <title>Genome Sequence of Candolleomyces eurysporus.</title>
        <authorList>
            <person name="Buettner E."/>
        </authorList>
    </citation>
    <scope>NUCLEOTIDE SEQUENCE</scope>
    <source>
        <strain evidence="3">VTCC 930004</strain>
    </source>
</reference>
<sequence length="472" mass="52199">MNLSDSYYICISGWELLMQNIAPNALYDSECRFDSPKCDEDTRVEVIGELMGWIQDRKSPQRLLCMTGAAGSGKSALQQTVAEECSGLGILASTFFFSSTDSTRNTVSAVIPTIAYQLGSNNPTLREAISAAVTKDPLIFKKLLKPQMNKLVIGPMEVLSRAIPTPELAALPYAILIDGLDECTDGPRQKELLVTIHDCLLQNDALPFRIFISSRPELAIRDVLKKSGCLHQKAYHIQLSNQYDASGDIRRSLSRRFRDIGQRCVDPRAQSPSWPSEEDIKTLVVNASGQFVYAATVIKFVSEQRSSPVDRLRAVINWTPEDQTQPFAALDLLYTNILSAAKEAYESANPGRDFLLWLRVYQLLGDGTWTPDVVFSAAEVNVLLGLEATAHQVLISDLRSLVTTVDAVQATPPSPLQHLKFYHKSFVDFLDSASRSKSLFVPDSRGVEFVIESCISALDRDDSSGMCGFMLL</sequence>